<organism evidence="2 3">
    <name type="scientific">Brevundimonas subvibrioides (strain ATCC 15264 / DSM 4735 / LMG 14903 / NBRC 16000 / CB 81)</name>
    <name type="common">Caulobacter subvibrioides</name>
    <dbReference type="NCBI Taxonomy" id="633149"/>
    <lineage>
        <taxon>Bacteria</taxon>
        <taxon>Pseudomonadati</taxon>
        <taxon>Pseudomonadota</taxon>
        <taxon>Alphaproteobacteria</taxon>
        <taxon>Caulobacterales</taxon>
        <taxon>Caulobacteraceae</taxon>
        <taxon>Brevundimonas</taxon>
    </lineage>
</organism>
<dbReference type="InterPro" id="IPR032466">
    <property type="entry name" value="Metal_Hydrolase"/>
</dbReference>
<dbReference type="InterPro" id="IPR052358">
    <property type="entry name" value="Aro_Compnd_Degr_Hydrolases"/>
</dbReference>
<dbReference type="KEGG" id="bsb:Bresu_2053"/>
<gene>
    <name evidence="2" type="ordered locus">Bresu_2053</name>
</gene>
<dbReference type="OrthoDB" id="9787654at2"/>
<dbReference type="AlphaFoldDB" id="D9QIN0"/>
<evidence type="ECO:0000313" key="3">
    <source>
        <dbReference type="Proteomes" id="UP000002696"/>
    </source>
</evidence>
<keyword evidence="2" id="KW-0378">Hydrolase</keyword>
<dbReference type="STRING" id="633149.Bresu_2053"/>
<evidence type="ECO:0000313" key="2">
    <source>
        <dbReference type="EMBL" id="ADL01363.1"/>
    </source>
</evidence>
<dbReference type="eggNOG" id="COG3618">
    <property type="taxonomic scope" value="Bacteria"/>
</dbReference>
<evidence type="ECO:0000259" key="1">
    <source>
        <dbReference type="Pfam" id="PF04909"/>
    </source>
</evidence>
<dbReference type="PANTHER" id="PTHR35563">
    <property type="entry name" value="BARREL METAL-DEPENDENT HYDROLASE, PUTATIVE (AFU_ORTHOLOGUE AFUA_1G16240)-RELATED"/>
    <property type="match status" value="1"/>
</dbReference>
<dbReference type="Gene3D" id="3.20.20.140">
    <property type="entry name" value="Metal-dependent hydrolases"/>
    <property type="match status" value="1"/>
</dbReference>
<proteinExistence type="predicted"/>
<sequence length="283" mass="31365">MNTSASLTDAPIVDCHAHIFDDNLPLSATAWTKPAYAFSAQEYLNLLDAHGVHFGVVAGLSVSGFYNDYMISELRHQGRLRGTAILPPTVDRYVLDAMKADGIVGVRLQLARLADLPDLSDESYRLFFRRVADLDWHVHVAVEGVRLEGVLSQLEETGVKIVLDHFAHPDPGMAEDCPGIAAALRAVGRGRTWVKLSGDYRLHDLDYDGDALEPSGEALADRMARIMLAEIGPDRLLWGSDCPFVGHEGHVAFDSALRAFERWVPDRDQRQQISRTALKLYFS</sequence>
<dbReference type="InParanoid" id="D9QIN0"/>
<feature type="domain" description="Amidohydrolase-related" evidence="1">
    <location>
        <begin position="13"/>
        <end position="281"/>
    </location>
</feature>
<dbReference type="SUPFAM" id="SSF51556">
    <property type="entry name" value="Metallo-dependent hydrolases"/>
    <property type="match status" value="1"/>
</dbReference>
<reference evidence="3" key="1">
    <citation type="journal article" date="2011" name="J. Bacteriol.">
        <title>Genome sequences of eight morphologically diverse alphaproteobacteria.</title>
        <authorList>
            <consortium name="US DOE Joint Genome Institute"/>
            <person name="Brown P.J."/>
            <person name="Kysela D.T."/>
            <person name="Buechlein A."/>
            <person name="Hemmerich C."/>
            <person name="Brun Y.V."/>
        </authorList>
    </citation>
    <scope>NUCLEOTIDE SEQUENCE [LARGE SCALE GENOMIC DNA]</scope>
    <source>
        <strain evidence="3">ATCC 15264 / DSM 4735 / LMG 14903 / NBRC 16000 / CB 81</strain>
    </source>
</reference>
<dbReference type="BioCyc" id="BSUB633149:G1GM8-2050-MONOMER"/>
<dbReference type="HOGENOM" id="CLU_064039_2_0_5"/>
<dbReference type="Pfam" id="PF04909">
    <property type="entry name" value="Amidohydro_2"/>
    <property type="match status" value="1"/>
</dbReference>
<keyword evidence="3" id="KW-1185">Reference proteome</keyword>
<dbReference type="InterPro" id="IPR006680">
    <property type="entry name" value="Amidohydro-rel"/>
</dbReference>
<dbReference type="Proteomes" id="UP000002696">
    <property type="component" value="Chromosome"/>
</dbReference>
<dbReference type="GO" id="GO:0016787">
    <property type="term" value="F:hydrolase activity"/>
    <property type="evidence" value="ECO:0007669"/>
    <property type="project" value="UniProtKB-KW"/>
</dbReference>
<protein>
    <submittedName>
        <fullName evidence="2">Amidohydrolase 2</fullName>
    </submittedName>
</protein>
<accession>D9QIN0</accession>
<name>D9QIN0_BRESC</name>
<dbReference type="RefSeq" id="WP_013269464.1">
    <property type="nucleotide sequence ID" value="NC_014375.1"/>
</dbReference>
<dbReference type="PANTHER" id="PTHR35563:SF2">
    <property type="entry name" value="BARREL METAL-DEPENDENT HYDROLASE, PUTATIVE (AFU_ORTHOLOGUE AFUA_1G16240)-RELATED"/>
    <property type="match status" value="1"/>
</dbReference>
<dbReference type="EMBL" id="CP002102">
    <property type="protein sequence ID" value="ADL01363.1"/>
    <property type="molecule type" value="Genomic_DNA"/>
</dbReference>